<protein>
    <submittedName>
        <fullName evidence="2">Uncharacterized protein</fullName>
    </submittedName>
</protein>
<organism evidence="2">
    <name type="scientific">Cladocopium goreaui</name>
    <dbReference type="NCBI Taxonomy" id="2562237"/>
    <lineage>
        <taxon>Eukaryota</taxon>
        <taxon>Sar</taxon>
        <taxon>Alveolata</taxon>
        <taxon>Dinophyceae</taxon>
        <taxon>Suessiales</taxon>
        <taxon>Symbiodiniaceae</taxon>
        <taxon>Cladocopium</taxon>
    </lineage>
</organism>
<dbReference type="EMBL" id="CAMXCT020006633">
    <property type="protein sequence ID" value="CAL1170760.1"/>
    <property type="molecule type" value="Genomic_DNA"/>
</dbReference>
<dbReference type="EMBL" id="CAMXCT030006633">
    <property type="protein sequence ID" value="CAL4804697.1"/>
    <property type="molecule type" value="Genomic_DNA"/>
</dbReference>
<feature type="compositionally biased region" description="Basic residues" evidence="1">
    <location>
        <begin position="299"/>
        <end position="314"/>
    </location>
</feature>
<keyword evidence="4" id="KW-1185">Reference proteome</keyword>
<sequence length="455" mass="50437">MDTQLPFHSQVLKMDENLFDPDAKGGDNMEEVRPVARPLKLSEDSLLGPAPEAITPEKPAYVEILDSPVPMPAVPPTSKECKAERIARLQAQIAALEAEPGHKIKLPEVVSAGSSTDKVNVWHVMDSLPMAHDADQTLPMTTDEEIPSSVGILLMKEDMEVAQHMERLKHDSMTLDPENEIRPKVLTRREQLRIAQEEKADKAEKKTVSRGGGRGRGRGGRGRGKKSIGESEAHSSAPEIVPEPHQATPQKGSSGGDMDAKVCKRPAEQQTPERRQLFRDDDTNMSPSPAKVVSPPIKQPKKRIRAAAKPKPKAKAAASTAKVEDMKEAEEGKCTVEGETGEGGESNEKGEKETKSMRAPSEKLKKWAFDTLTEAKGDPASWFHAQKLFEGVKQTEKSCLAKWTYWQNSMYWTTRRVGVLQKQTRGGNKTCAELWWWPLQAYRYSICQLHGRQGS</sequence>
<comment type="caution">
    <text evidence="2">The sequence shown here is derived from an EMBL/GenBank/DDBJ whole genome shotgun (WGS) entry which is preliminary data.</text>
</comment>
<gene>
    <name evidence="2" type="ORF">C1SCF055_LOCUS42033</name>
</gene>
<feature type="compositionally biased region" description="Basic and acidic residues" evidence="1">
    <location>
        <begin position="322"/>
        <end position="336"/>
    </location>
</feature>
<feature type="compositionally biased region" description="Basic and acidic residues" evidence="1">
    <location>
        <begin position="346"/>
        <end position="360"/>
    </location>
</feature>
<dbReference type="Proteomes" id="UP001152797">
    <property type="component" value="Unassembled WGS sequence"/>
</dbReference>
<feature type="compositionally biased region" description="Basic and acidic residues" evidence="1">
    <location>
        <begin position="258"/>
        <end position="282"/>
    </location>
</feature>
<reference evidence="2" key="1">
    <citation type="submission" date="2022-10" db="EMBL/GenBank/DDBJ databases">
        <authorList>
            <person name="Chen Y."/>
            <person name="Dougan E. K."/>
            <person name="Chan C."/>
            <person name="Rhodes N."/>
            <person name="Thang M."/>
        </authorList>
    </citation>
    <scope>NUCLEOTIDE SEQUENCE</scope>
</reference>
<feature type="compositionally biased region" description="Basic and acidic residues" evidence="1">
    <location>
        <begin position="196"/>
        <end position="207"/>
    </location>
</feature>
<evidence type="ECO:0000313" key="3">
    <source>
        <dbReference type="EMBL" id="CAL4804697.1"/>
    </source>
</evidence>
<evidence type="ECO:0000313" key="4">
    <source>
        <dbReference type="Proteomes" id="UP001152797"/>
    </source>
</evidence>
<accession>A0A9P1GM61</accession>
<evidence type="ECO:0000313" key="2">
    <source>
        <dbReference type="EMBL" id="CAI4017385.1"/>
    </source>
</evidence>
<reference evidence="3 4" key="2">
    <citation type="submission" date="2024-05" db="EMBL/GenBank/DDBJ databases">
        <authorList>
            <person name="Chen Y."/>
            <person name="Shah S."/>
            <person name="Dougan E. K."/>
            <person name="Thang M."/>
            <person name="Chan C."/>
        </authorList>
    </citation>
    <scope>NUCLEOTIDE SEQUENCE [LARGE SCALE GENOMIC DNA]</scope>
</reference>
<feature type="compositionally biased region" description="Basic residues" evidence="1">
    <location>
        <begin position="213"/>
        <end position="226"/>
    </location>
</feature>
<feature type="region of interest" description="Disordered" evidence="1">
    <location>
        <begin position="196"/>
        <end position="360"/>
    </location>
</feature>
<evidence type="ECO:0000256" key="1">
    <source>
        <dbReference type="SAM" id="MobiDB-lite"/>
    </source>
</evidence>
<name>A0A9P1GM61_9DINO</name>
<proteinExistence type="predicted"/>
<dbReference type="EMBL" id="CAMXCT010006633">
    <property type="protein sequence ID" value="CAI4017385.1"/>
    <property type="molecule type" value="Genomic_DNA"/>
</dbReference>
<dbReference type="AlphaFoldDB" id="A0A9P1GM61"/>